<dbReference type="EMBL" id="CM024804">
    <property type="protein sequence ID" value="KAG8009748.1"/>
    <property type="molecule type" value="Genomic_DNA"/>
</dbReference>
<feature type="non-terminal residue" evidence="1">
    <location>
        <position position="208"/>
    </location>
</feature>
<dbReference type="Proteomes" id="UP000805704">
    <property type="component" value="Chromosome 16"/>
</dbReference>
<evidence type="ECO:0000313" key="2">
    <source>
        <dbReference type="Proteomes" id="UP000805704"/>
    </source>
</evidence>
<sequence length="208" mass="23819">MNLHISNLRLLGGPLESLKDALPRPQLSEEEVAGLQCMKRILGKVQEMREQRSSLEKQLRDLIQQDDITSTLVTTERADMKRIFEEQLKKYEQVKVYIDQNLAAQENILKALTEANVQYASVRKGLSQTEQQWNSTVQGLVGSYEAYEDLIKKSQEGKEFYEDLEAKASRLLERAKTLCQTRAEERKPTLEKETQKKPPARPTAAKPS</sequence>
<keyword evidence="2" id="KW-1185">Reference proteome</keyword>
<gene>
    <name evidence="1" type="primary">PTPN23.2</name>
    <name evidence="1" type="ORF">GBF38_013768</name>
</gene>
<evidence type="ECO:0000313" key="1">
    <source>
        <dbReference type="EMBL" id="KAG8009748.1"/>
    </source>
</evidence>
<accession>A0ACB7F744</accession>
<proteinExistence type="predicted"/>
<name>A0ACB7F744_NIBAL</name>
<comment type="caution">
    <text evidence="1">The sequence shown here is derived from an EMBL/GenBank/DDBJ whole genome shotgun (WGS) entry which is preliminary data.</text>
</comment>
<reference evidence="1" key="1">
    <citation type="submission" date="2020-04" db="EMBL/GenBank/DDBJ databases">
        <title>A chromosome-scale assembly and high-density genetic map of the yellow drum (Nibea albiflora) genome.</title>
        <authorList>
            <person name="Xu D."/>
            <person name="Zhang W."/>
            <person name="Chen R."/>
            <person name="Tan P."/>
            <person name="Wang L."/>
            <person name="Song H."/>
            <person name="Tian L."/>
            <person name="Zhu Q."/>
            <person name="Wang B."/>
        </authorList>
    </citation>
    <scope>NUCLEOTIDE SEQUENCE</scope>
    <source>
        <strain evidence="1">ZJHYS-2018</strain>
    </source>
</reference>
<organism evidence="1 2">
    <name type="scientific">Nibea albiflora</name>
    <name type="common">Yellow drum</name>
    <name type="synonym">Corvina albiflora</name>
    <dbReference type="NCBI Taxonomy" id="240163"/>
    <lineage>
        <taxon>Eukaryota</taxon>
        <taxon>Metazoa</taxon>
        <taxon>Chordata</taxon>
        <taxon>Craniata</taxon>
        <taxon>Vertebrata</taxon>
        <taxon>Euteleostomi</taxon>
        <taxon>Actinopterygii</taxon>
        <taxon>Neopterygii</taxon>
        <taxon>Teleostei</taxon>
        <taxon>Neoteleostei</taxon>
        <taxon>Acanthomorphata</taxon>
        <taxon>Eupercaria</taxon>
        <taxon>Sciaenidae</taxon>
        <taxon>Nibea</taxon>
    </lineage>
</organism>
<protein>
    <submittedName>
        <fullName evidence="1">Tyrosine-protein phosphatase non-receptor type 23</fullName>
    </submittedName>
</protein>